<dbReference type="Pfam" id="PF01420">
    <property type="entry name" value="Methylase_S"/>
    <property type="match status" value="2"/>
</dbReference>
<organism evidence="5 6">
    <name type="scientific">Clostridioides difficile</name>
    <name type="common">Peptoclostridium difficile</name>
    <dbReference type="NCBI Taxonomy" id="1496"/>
    <lineage>
        <taxon>Bacteria</taxon>
        <taxon>Bacillati</taxon>
        <taxon>Bacillota</taxon>
        <taxon>Clostridia</taxon>
        <taxon>Peptostreptococcales</taxon>
        <taxon>Peptostreptococcaceae</taxon>
        <taxon>Clostridioides</taxon>
    </lineage>
</organism>
<dbReference type="PANTHER" id="PTHR43140:SF1">
    <property type="entry name" value="TYPE I RESTRICTION ENZYME ECOKI SPECIFICITY SUBUNIT"/>
    <property type="match status" value="1"/>
</dbReference>
<gene>
    <name evidence="5" type="primary">hsdS_1</name>
    <name evidence="5" type="ORF">SAMEA3375112_01398</name>
</gene>
<dbReference type="Proteomes" id="UP000189137">
    <property type="component" value="Unassembled WGS sequence"/>
</dbReference>
<dbReference type="GO" id="GO:0009307">
    <property type="term" value="P:DNA restriction-modification system"/>
    <property type="evidence" value="ECO:0007669"/>
    <property type="project" value="UniProtKB-KW"/>
</dbReference>
<comment type="subunit">
    <text evidence="4">The methyltransferase is composed of M and S polypeptides.</text>
</comment>
<evidence type="ECO:0000256" key="2">
    <source>
        <dbReference type="ARBA" id="ARBA00022747"/>
    </source>
</evidence>
<dbReference type="Gene3D" id="3.90.220.20">
    <property type="entry name" value="DNA methylase specificity domains"/>
    <property type="match status" value="2"/>
</dbReference>
<dbReference type="Gene3D" id="1.10.287.1120">
    <property type="entry name" value="Bipartite methylase S protein"/>
    <property type="match status" value="1"/>
</dbReference>
<evidence type="ECO:0000313" key="6">
    <source>
        <dbReference type="Proteomes" id="UP000189137"/>
    </source>
</evidence>
<dbReference type="InterPro" id="IPR051212">
    <property type="entry name" value="Type-I_RE_S_subunit"/>
</dbReference>
<dbReference type="InterPro" id="IPR000055">
    <property type="entry name" value="Restrct_endonuc_typeI_TRD"/>
</dbReference>
<dbReference type="SUPFAM" id="SSF116734">
    <property type="entry name" value="DNA methylase specificity domain"/>
    <property type="match status" value="2"/>
</dbReference>
<reference evidence="5 6" key="1">
    <citation type="submission" date="2017-02" db="EMBL/GenBank/DDBJ databases">
        <authorList>
            <consortium name="Pathogen Informatics"/>
        </authorList>
    </citation>
    <scope>NUCLEOTIDE SEQUENCE [LARGE SCALE GENOMIC DNA]</scope>
    <source>
        <strain evidence="5 6">VRECD0157</strain>
    </source>
</reference>
<comment type="caution">
    <text evidence="5">The sequence shown here is derived from an EMBL/GenBank/DDBJ whole genome shotgun (WGS) entry which is preliminary data.</text>
</comment>
<keyword evidence="2" id="KW-0680">Restriction system</keyword>
<proteinExistence type="inferred from homology"/>
<evidence type="ECO:0000256" key="4">
    <source>
        <dbReference type="ARBA" id="ARBA00038652"/>
    </source>
</evidence>
<evidence type="ECO:0000256" key="1">
    <source>
        <dbReference type="ARBA" id="ARBA00010923"/>
    </source>
</evidence>
<keyword evidence="3" id="KW-0238">DNA-binding</keyword>
<comment type="similarity">
    <text evidence="1">Belongs to the type-I restriction system S methylase family.</text>
</comment>
<evidence type="ECO:0000313" key="5">
    <source>
        <dbReference type="EMBL" id="SJS16500.1"/>
    </source>
</evidence>
<name>A0A9X8WQ02_CLODI</name>
<dbReference type="EMBL" id="FUPS01000004">
    <property type="protein sequence ID" value="SJS16500.1"/>
    <property type="molecule type" value="Genomic_DNA"/>
</dbReference>
<protein>
    <submittedName>
        <fullName evidence="5">Type I restriction enzyme EcoKI specificity protein</fullName>
    </submittedName>
</protein>
<accession>A0A9X8WQ02</accession>
<dbReference type="GO" id="GO:0003677">
    <property type="term" value="F:DNA binding"/>
    <property type="evidence" value="ECO:0007669"/>
    <property type="project" value="UniProtKB-KW"/>
</dbReference>
<dbReference type="AlphaFoldDB" id="A0A9X8WQ02"/>
<dbReference type="RefSeq" id="WP_021364807.1">
    <property type="nucleotide sequence ID" value="NZ_AP031492.1"/>
</dbReference>
<dbReference type="PANTHER" id="PTHR43140">
    <property type="entry name" value="TYPE-1 RESTRICTION ENZYME ECOKI SPECIFICITY PROTEIN"/>
    <property type="match status" value="1"/>
</dbReference>
<dbReference type="InterPro" id="IPR044946">
    <property type="entry name" value="Restrct_endonuc_typeI_TRD_sf"/>
</dbReference>
<evidence type="ECO:0000256" key="3">
    <source>
        <dbReference type="ARBA" id="ARBA00023125"/>
    </source>
</evidence>
<sequence length="463" mass="53263">MGYRYRSDDELKDSGVEWLGKIPKDWEVRQLKRVLSDRKENNEPIKTSNILSLTIEKGVIPYSEKGTGGNKAKEDLTQYKLVYPNDIVLNSMNVIVGAVGLSKYFGCASPAYYMLYKINANDDIRFYNYIFKSKLFQDSLKGLGNGIMMKQSETSGKLNTIRMRIPMEKLSSVKIPIAFNLDQEKIANFLDEKTSQFDSIISKKEKLIERLEEAKKSLISEVVTGKVKVVKTDDGYELIKRSSEEMKDSGVEWLGEIPKEWDIKRLRFLGKLQNGISKSSDSFGYGYPFVSYSNVYRNIELPHIVEGLVNSTEEERKIYSVEEGDVFFTRTSETVEEIGFASTCMKTIDNSTFAGFLIRFRPNDKRLYKGFSKYYFRCDLNRKYFVKEMNLVTRASLSQNLLNNLSVVLPKYEEQVEIYNALELKVSYINLSINKLKYQIEKLKEAKQSLISEAVTGKIEILD</sequence>